<comment type="subcellular location">
    <subcellularLocation>
        <location evidence="1">Nucleus</location>
    </subcellularLocation>
</comment>
<reference evidence="8" key="1">
    <citation type="journal article" date="2022" name="Proc. Natl. Acad. Sci. U.S.A.">
        <title>Life cycle and functional genomics of the unicellular red alga Galdieria for elucidating algal and plant evolution and industrial use.</title>
        <authorList>
            <person name="Hirooka S."/>
            <person name="Itabashi T."/>
            <person name="Ichinose T.M."/>
            <person name="Onuma R."/>
            <person name="Fujiwara T."/>
            <person name="Yamashita S."/>
            <person name="Jong L.W."/>
            <person name="Tomita R."/>
            <person name="Iwane A.H."/>
            <person name="Miyagishima S.Y."/>
        </authorList>
    </citation>
    <scope>NUCLEOTIDE SEQUENCE</scope>
    <source>
        <strain evidence="8">NBRC 102759</strain>
    </source>
</reference>
<dbReference type="OrthoDB" id="18087at2759"/>
<gene>
    <name evidence="8" type="ORF">GpartN1_g7613.t1</name>
</gene>
<sequence length="346" mass="39750">MRHDSGRGSGSSRSFYDRTRWSSGSSTYREKNYAKTGYVQTSSDREEFSRSLHPKRGHGAFKGTFVERKEETTRTERPWSNRNHRKPVSIITRDNYNVASYHMKKENNSYLVKVWVRNLPPSYSEDDFHVAFESAGRSFSSVAWCQFYPGSPASRKETLSSAKKGFAYLAFQSLEDALVFEKEYSGMKLKDTNSGVEYGIRLFRALFPKVPSKFRYRDSLIGTIFQDDDFIRFERSLNGAQDEKDHSEENLSVSNSTRDSNNEQPLGANDHTQSVPADNSGLDKNVVLQERETTSFTSSGRDKLQSNLPTKQRYSKRITRNISSSSQSRWTPRYRVKEKTEQGGEQ</sequence>
<organism evidence="8 9">
    <name type="scientific">Galdieria partita</name>
    <dbReference type="NCBI Taxonomy" id="83374"/>
    <lineage>
        <taxon>Eukaryota</taxon>
        <taxon>Rhodophyta</taxon>
        <taxon>Bangiophyceae</taxon>
        <taxon>Galdieriales</taxon>
        <taxon>Galdieriaceae</taxon>
        <taxon>Galdieria</taxon>
    </lineage>
</organism>
<dbReference type="GO" id="GO:0003729">
    <property type="term" value="F:mRNA binding"/>
    <property type="evidence" value="ECO:0007669"/>
    <property type="project" value="TreeGrafter"/>
</dbReference>
<dbReference type="AlphaFoldDB" id="A0A9C7Q7X8"/>
<reference evidence="8" key="2">
    <citation type="submission" date="2022-01" db="EMBL/GenBank/DDBJ databases">
        <authorList>
            <person name="Hirooka S."/>
            <person name="Miyagishima S.Y."/>
        </authorList>
    </citation>
    <scope>NUCLEOTIDE SEQUENCE</scope>
    <source>
        <strain evidence="8">NBRC 102759</strain>
    </source>
</reference>
<dbReference type="EMBL" id="BQMJ01000075">
    <property type="protein sequence ID" value="GJQ15822.1"/>
    <property type="molecule type" value="Genomic_DNA"/>
</dbReference>
<evidence type="ECO:0000256" key="6">
    <source>
        <dbReference type="SAM" id="MobiDB-lite"/>
    </source>
</evidence>
<evidence type="ECO:0000256" key="2">
    <source>
        <dbReference type="ARBA" id="ARBA00005991"/>
    </source>
</evidence>
<dbReference type="InterPro" id="IPR012677">
    <property type="entry name" value="Nucleotide-bd_a/b_plait_sf"/>
</dbReference>
<comment type="similarity">
    <text evidence="2">Belongs to the RENT3 family.</text>
</comment>
<dbReference type="InterPro" id="IPR039722">
    <property type="entry name" value="Upf3"/>
</dbReference>
<feature type="compositionally biased region" description="Polar residues" evidence="6">
    <location>
        <begin position="250"/>
        <end position="277"/>
    </location>
</feature>
<dbReference type="Pfam" id="PF03467">
    <property type="entry name" value="Smg4_UPF3"/>
    <property type="match status" value="1"/>
</dbReference>
<evidence type="ECO:0000256" key="1">
    <source>
        <dbReference type="ARBA" id="ARBA00004123"/>
    </source>
</evidence>
<dbReference type="SMART" id="SM00360">
    <property type="entry name" value="RRM"/>
    <property type="match status" value="1"/>
</dbReference>
<name>A0A9C7Q7X8_9RHOD</name>
<evidence type="ECO:0000256" key="4">
    <source>
        <dbReference type="ARBA" id="ARBA00023242"/>
    </source>
</evidence>
<dbReference type="InterPro" id="IPR000504">
    <property type="entry name" value="RRM_dom"/>
</dbReference>
<feature type="compositionally biased region" description="Polar residues" evidence="6">
    <location>
        <begin position="294"/>
        <end position="312"/>
    </location>
</feature>
<keyword evidence="4" id="KW-0539">Nucleus</keyword>
<feature type="domain" description="RRM" evidence="7">
    <location>
        <begin position="112"/>
        <end position="205"/>
    </location>
</feature>
<feature type="region of interest" description="Disordered" evidence="6">
    <location>
        <begin position="240"/>
        <end position="346"/>
    </location>
</feature>
<dbReference type="Gene3D" id="3.30.70.330">
    <property type="match status" value="1"/>
</dbReference>
<evidence type="ECO:0000256" key="5">
    <source>
        <dbReference type="PROSITE-ProRule" id="PRU00176"/>
    </source>
</evidence>
<dbReference type="PANTHER" id="PTHR13112">
    <property type="entry name" value="UPF3 REGULATOR OF NONSENSE TRANSCRIPTS-LIKE PROTEIN"/>
    <property type="match status" value="1"/>
</dbReference>
<dbReference type="GO" id="GO:0000184">
    <property type="term" value="P:nuclear-transcribed mRNA catabolic process, nonsense-mediated decay"/>
    <property type="evidence" value="ECO:0007669"/>
    <property type="project" value="UniProtKB-KW"/>
</dbReference>
<dbReference type="SUPFAM" id="SSF54928">
    <property type="entry name" value="RNA-binding domain, RBD"/>
    <property type="match status" value="1"/>
</dbReference>
<feature type="compositionally biased region" description="Basic and acidic residues" evidence="6">
    <location>
        <begin position="335"/>
        <end position="346"/>
    </location>
</feature>
<keyword evidence="9" id="KW-1185">Reference proteome</keyword>
<evidence type="ECO:0000259" key="7">
    <source>
        <dbReference type="PROSITE" id="PS50102"/>
    </source>
</evidence>
<comment type="caution">
    <text evidence="8">The sequence shown here is derived from an EMBL/GenBank/DDBJ whole genome shotgun (WGS) entry which is preliminary data.</text>
</comment>
<dbReference type="PROSITE" id="PS50102">
    <property type="entry name" value="RRM"/>
    <property type="match status" value="1"/>
</dbReference>
<dbReference type="InterPro" id="IPR035979">
    <property type="entry name" value="RBD_domain_sf"/>
</dbReference>
<keyword evidence="5" id="KW-0694">RNA-binding</keyword>
<feature type="compositionally biased region" description="Basic and acidic residues" evidence="6">
    <location>
        <begin position="65"/>
        <end position="79"/>
    </location>
</feature>
<dbReference type="PANTHER" id="PTHR13112:SF0">
    <property type="entry name" value="FI21285P1"/>
    <property type="match status" value="1"/>
</dbReference>
<accession>A0A9C7Q7X8</accession>
<proteinExistence type="inferred from homology"/>
<evidence type="ECO:0000256" key="3">
    <source>
        <dbReference type="ARBA" id="ARBA00023161"/>
    </source>
</evidence>
<feature type="region of interest" description="Disordered" evidence="6">
    <location>
        <begin position="1"/>
        <end position="81"/>
    </location>
</feature>
<dbReference type="Proteomes" id="UP001061958">
    <property type="component" value="Unassembled WGS sequence"/>
</dbReference>
<dbReference type="GO" id="GO:0045727">
    <property type="term" value="P:positive regulation of translation"/>
    <property type="evidence" value="ECO:0007669"/>
    <property type="project" value="TreeGrafter"/>
</dbReference>
<protein>
    <recommendedName>
        <fullName evidence="7">RRM domain-containing protein</fullName>
    </recommendedName>
</protein>
<keyword evidence="3" id="KW-0866">Nonsense-mediated mRNA decay</keyword>
<dbReference type="InterPro" id="IPR005120">
    <property type="entry name" value="UPF3_dom"/>
</dbReference>
<feature type="compositionally biased region" description="Polar residues" evidence="6">
    <location>
        <begin position="320"/>
        <end position="330"/>
    </location>
</feature>
<dbReference type="GO" id="GO:0005737">
    <property type="term" value="C:cytoplasm"/>
    <property type="evidence" value="ECO:0007669"/>
    <property type="project" value="TreeGrafter"/>
</dbReference>
<dbReference type="GO" id="GO:0005730">
    <property type="term" value="C:nucleolus"/>
    <property type="evidence" value="ECO:0007669"/>
    <property type="project" value="TreeGrafter"/>
</dbReference>
<evidence type="ECO:0000313" key="8">
    <source>
        <dbReference type="EMBL" id="GJQ15822.1"/>
    </source>
</evidence>
<evidence type="ECO:0000313" key="9">
    <source>
        <dbReference type="Proteomes" id="UP001061958"/>
    </source>
</evidence>
<feature type="compositionally biased region" description="Basic and acidic residues" evidence="6">
    <location>
        <begin position="240"/>
        <end position="249"/>
    </location>
</feature>